<evidence type="ECO:0000256" key="3">
    <source>
        <dbReference type="PROSITE-ProRule" id="PRU00023"/>
    </source>
</evidence>
<dbReference type="GO" id="GO:0004842">
    <property type="term" value="F:ubiquitin-protein transferase activity"/>
    <property type="evidence" value="ECO:0007669"/>
    <property type="project" value="TreeGrafter"/>
</dbReference>
<evidence type="ECO:0000313" key="4">
    <source>
        <dbReference type="EMBL" id="EGU85744.1"/>
    </source>
</evidence>
<dbReference type="Gene3D" id="1.25.40.20">
    <property type="entry name" value="Ankyrin repeat-containing domain"/>
    <property type="match status" value="2"/>
</dbReference>
<organism evidence="4">
    <name type="scientific">Fusarium oxysporum (strain Fo5176)</name>
    <name type="common">Fusarium vascular wilt</name>
    <dbReference type="NCBI Taxonomy" id="660025"/>
    <lineage>
        <taxon>Eukaryota</taxon>
        <taxon>Fungi</taxon>
        <taxon>Dikarya</taxon>
        <taxon>Ascomycota</taxon>
        <taxon>Pezizomycotina</taxon>
        <taxon>Sordariomycetes</taxon>
        <taxon>Hypocreomycetidae</taxon>
        <taxon>Hypocreales</taxon>
        <taxon>Nectriaceae</taxon>
        <taxon>Fusarium</taxon>
        <taxon>Fusarium oxysporum species complex</taxon>
    </lineage>
</organism>
<evidence type="ECO:0000256" key="1">
    <source>
        <dbReference type="ARBA" id="ARBA00022737"/>
    </source>
</evidence>
<accession>F9FBH2</accession>
<dbReference type="Pfam" id="PF12796">
    <property type="entry name" value="Ank_2"/>
    <property type="match status" value="2"/>
</dbReference>
<dbReference type="PROSITE" id="PS50297">
    <property type="entry name" value="ANK_REP_REGION"/>
    <property type="match status" value="2"/>
</dbReference>
<feature type="repeat" description="ANK" evidence="3">
    <location>
        <begin position="348"/>
        <end position="380"/>
    </location>
</feature>
<feature type="repeat" description="ANK" evidence="3">
    <location>
        <begin position="453"/>
        <end position="485"/>
    </location>
</feature>
<dbReference type="AlphaFoldDB" id="F9FBH2"/>
<gene>
    <name evidence="4" type="ORF">FOXB_03748</name>
</gene>
<dbReference type="STRING" id="660025.F9FBH2"/>
<dbReference type="PANTHER" id="PTHR24171:SF8">
    <property type="entry name" value="BRCA1-ASSOCIATED RING DOMAIN PROTEIN 1"/>
    <property type="match status" value="1"/>
</dbReference>
<proteinExistence type="predicted"/>
<dbReference type="SUPFAM" id="SSF48403">
    <property type="entry name" value="Ankyrin repeat"/>
    <property type="match status" value="1"/>
</dbReference>
<dbReference type="GO" id="GO:0085020">
    <property type="term" value="P:protein K6-linked ubiquitination"/>
    <property type="evidence" value="ECO:0007669"/>
    <property type="project" value="TreeGrafter"/>
</dbReference>
<evidence type="ECO:0000256" key="2">
    <source>
        <dbReference type="ARBA" id="ARBA00023043"/>
    </source>
</evidence>
<keyword evidence="2 3" id="KW-0040">ANK repeat</keyword>
<comment type="caution">
    <text evidence="4">The sequence shown here is derived from an EMBL/GenBank/DDBJ whole genome shotgun (WGS) entry which is preliminary data.</text>
</comment>
<keyword evidence="1" id="KW-0677">Repeat</keyword>
<dbReference type="OrthoDB" id="539213at2759"/>
<sequence length="615" mass="68061">MCLTIKTDPKLPVFQCLLFHALVGLLTPIVELVMEAVGAAASIAALAEIALKSFRAASRLAKDFRGAPRELSRLTQQLSILHCELSLLSGIECKASQSDDLLLLPAEIDLLRQALSNANELLSNTLDALQDIQPHKYGSKAKLQWALRSKSQAQELLTSLGHVEAGLTNVLLLVNIRLSTFSCKLVASMRDSQKPVGRQSDSLFHAGQSIIENIRFQHTTLYALFDRNPQLKNSFYGSWRSWDTSILSWLGLQLILTIYGNSLHTTFFFSGKLSLWKSPQAKAALFNIGLRIFPLANMGFSILRGGLSVKTVIPDDSEIITACKRGDISTVQRLFMSRRSSPYDVTQSNCGPLRFAIESGSLELVKLLCHYGADANTTFGQFETSPLEWAFRTRHIEIARFFLTQGASLDYLCYRGWTPAMLLFHKDFPEVPPEFFELLSCNSFTDIDVQDRYGATVLHRAALWGTIGDINALLRLGASPLLMDTDVGWTPAFGAASMNNAAVLKRLVEVMPPDFVDHIDFRGRTILHIAIESGGLEVIVFALELGADPHQPSRIVVDEGGAAIEVTPYEFADSKGSDIYEVFIRALQIVGHSISTVEEVEVGFMFWDAVERRST</sequence>
<name>F9FBH2_FUSOF</name>
<protein>
    <submittedName>
        <fullName evidence="4">Uncharacterized protein</fullName>
    </submittedName>
</protein>
<dbReference type="InterPro" id="IPR002110">
    <property type="entry name" value="Ankyrin_rpt"/>
</dbReference>
<dbReference type="InterPro" id="IPR036770">
    <property type="entry name" value="Ankyrin_rpt-contain_sf"/>
</dbReference>
<dbReference type="SMART" id="SM00248">
    <property type="entry name" value="ANK"/>
    <property type="match status" value="5"/>
</dbReference>
<feature type="repeat" description="ANK" evidence="3">
    <location>
        <begin position="522"/>
        <end position="554"/>
    </location>
</feature>
<reference evidence="4" key="1">
    <citation type="journal article" date="2012" name="Mol. Plant Microbe Interact.">
        <title>A highly conserved effector in Fusarium oxysporum is required for full virulence on Arabidopsis.</title>
        <authorList>
            <person name="Thatcher L.F."/>
            <person name="Gardiner D.M."/>
            <person name="Kazan K."/>
            <person name="Manners J."/>
        </authorList>
    </citation>
    <scope>NUCLEOTIDE SEQUENCE [LARGE SCALE GENOMIC DNA]</scope>
    <source>
        <strain evidence="4">Fo5176</strain>
    </source>
</reference>
<dbReference type="PROSITE" id="PS50088">
    <property type="entry name" value="ANK_REPEAT"/>
    <property type="match status" value="3"/>
</dbReference>
<dbReference type="PANTHER" id="PTHR24171">
    <property type="entry name" value="ANKYRIN REPEAT DOMAIN-CONTAINING PROTEIN 39-RELATED"/>
    <property type="match status" value="1"/>
</dbReference>
<dbReference type="EMBL" id="AFQF01001222">
    <property type="protein sequence ID" value="EGU85744.1"/>
    <property type="molecule type" value="Genomic_DNA"/>
</dbReference>